<keyword evidence="3 6" id="KW-0378">Hydrolase</keyword>
<keyword evidence="7" id="KW-1185">Reference proteome</keyword>
<evidence type="ECO:0000256" key="2">
    <source>
        <dbReference type="ARBA" id="ARBA00022723"/>
    </source>
</evidence>
<protein>
    <submittedName>
        <fullName evidence="6">NUDIX hydrolase</fullName>
    </submittedName>
</protein>
<evidence type="ECO:0000259" key="5">
    <source>
        <dbReference type="PROSITE" id="PS51462"/>
    </source>
</evidence>
<dbReference type="KEGG" id="orm:HTY61_04440"/>
<comment type="cofactor">
    <cofactor evidence="1">
        <name>Mg(2+)</name>
        <dbReference type="ChEBI" id="CHEBI:18420"/>
    </cofactor>
</comment>
<dbReference type="InterPro" id="IPR015797">
    <property type="entry name" value="NUDIX_hydrolase-like_dom_sf"/>
</dbReference>
<dbReference type="SUPFAM" id="SSF55811">
    <property type="entry name" value="Nudix"/>
    <property type="match status" value="1"/>
</dbReference>
<feature type="domain" description="Nudix hydrolase" evidence="5">
    <location>
        <begin position="4"/>
        <end position="136"/>
    </location>
</feature>
<evidence type="ECO:0000256" key="1">
    <source>
        <dbReference type="ARBA" id="ARBA00001946"/>
    </source>
</evidence>
<organism evidence="6 7">
    <name type="scientific">Oricola thermophila</name>
    <dbReference type="NCBI Taxonomy" id="2742145"/>
    <lineage>
        <taxon>Bacteria</taxon>
        <taxon>Pseudomonadati</taxon>
        <taxon>Pseudomonadota</taxon>
        <taxon>Alphaproteobacteria</taxon>
        <taxon>Hyphomicrobiales</taxon>
        <taxon>Ahrensiaceae</taxon>
        <taxon>Oricola</taxon>
    </lineage>
</organism>
<dbReference type="Pfam" id="PF00293">
    <property type="entry name" value="NUDIX"/>
    <property type="match status" value="1"/>
</dbReference>
<proteinExistence type="predicted"/>
<dbReference type="GO" id="GO:0005737">
    <property type="term" value="C:cytoplasm"/>
    <property type="evidence" value="ECO:0007669"/>
    <property type="project" value="TreeGrafter"/>
</dbReference>
<dbReference type="GO" id="GO:0016462">
    <property type="term" value="F:pyrophosphatase activity"/>
    <property type="evidence" value="ECO:0007669"/>
    <property type="project" value="InterPro"/>
</dbReference>
<accession>A0A6N1VL36</accession>
<keyword evidence="4" id="KW-0460">Magnesium</keyword>
<keyword evidence="2" id="KW-0479">Metal-binding</keyword>
<dbReference type="Proteomes" id="UP000509367">
    <property type="component" value="Chromosome"/>
</dbReference>
<name>A0A6N1VL36_9HYPH</name>
<evidence type="ECO:0000256" key="4">
    <source>
        <dbReference type="ARBA" id="ARBA00022842"/>
    </source>
</evidence>
<dbReference type="Gene3D" id="3.90.79.10">
    <property type="entry name" value="Nucleoside Triphosphate Pyrophosphohydrolase"/>
    <property type="match status" value="1"/>
</dbReference>
<dbReference type="PANTHER" id="PTHR12629:SF0">
    <property type="entry name" value="DIPHOSPHOINOSITOL-POLYPHOSPHATE DIPHOSPHATASE"/>
    <property type="match status" value="1"/>
</dbReference>
<dbReference type="AlphaFoldDB" id="A0A6N1VL36"/>
<dbReference type="CDD" id="cd04666">
    <property type="entry name" value="NUDIX_DIPP2_like_Nudt4"/>
    <property type="match status" value="1"/>
</dbReference>
<reference evidence="6 7" key="1">
    <citation type="submission" date="2020-06" db="EMBL/GenBank/DDBJ databases">
        <title>Oricola thermophila sp. nov. isolated from a tidal sediments.</title>
        <authorList>
            <person name="Kwon K.K."/>
            <person name="Yang S.-H."/>
            <person name="Park M.-J."/>
        </authorList>
    </citation>
    <scope>NUCLEOTIDE SEQUENCE [LARGE SCALE GENOMIC DNA]</scope>
    <source>
        <strain evidence="6 7">MEBiC13590</strain>
    </source>
</reference>
<dbReference type="InterPro" id="IPR047198">
    <property type="entry name" value="DDP-like_NUDIX"/>
</dbReference>
<dbReference type="PROSITE" id="PS51462">
    <property type="entry name" value="NUDIX"/>
    <property type="match status" value="1"/>
</dbReference>
<evidence type="ECO:0000313" key="6">
    <source>
        <dbReference type="EMBL" id="QKV20525.1"/>
    </source>
</evidence>
<evidence type="ECO:0000256" key="3">
    <source>
        <dbReference type="ARBA" id="ARBA00022801"/>
    </source>
</evidence>
<dbReference type="PANTHER" id="PTHR12629">
    <property type="entry name" value="DIPHOSPHOINOSITOL POLYPHOSPHATE PHOSPHOHYDROLASE"/>
    <property type="match status" value="1"/>
</dbReference>
<dbReference type="EMBL" id="CP054836">
    <property type="protein sequence ID" value="QKV20525.1"/>
    <property type="molecule type" value="Genomic_DNA"/>
</dbReference>
<dbReference type="GO" id="GO:0046872">
    <property type="term" value="F:metal ion binding"/>
    <property type="evidence" value="ECO:0007669"/>
    <property type="project" value="UniProtKB-KW"/>
</dbReference>
<gene>
    <name evidence="6" type="ORF">HTY61_04440</name>
</gene>
<sequence length="142" mass="16135">MAIPPRVQYGALPWRMRDGTLEILLLTSRGTGRWIIPKGWPHDNFSSAHSAAQEAYEEAGIRGPITSEPIGSYRYQKVRDEGATVDCVVYVHAMEVAQHLDDWPEKDQRQQKWFPRNAAAEAVSEPELRDLILAFQPLQSYS</sequence>
<dbReference type="InterPro" id="IPR000086">
    <property type="entry name" value="NUDIX_hydrolase_dom"/>
</dbReference>
<evidence type="ECO:0000313" key="7">
    <source>
        <dbReference type="Proteomes" id="UP000509367"/>
    </source>
</evidence>